<dbReference type="Proteomes" id="UP001141183">
    <property type="component" value="Unassembled WGS sequence"/>
</dbReference>
<evidence type="ECO:0000256" key="4">
    <source>
        <dbReference type="RuleBase" id="RU004106"/>
    </source>
</evidence>
<name>A0A9X4B1N3_9CLOT</name>
<dbReference type="EMBL" id="JAMRYU010000012">
    <property type="protein sequence ID" value="MDC4240937.1"/>
    <property type="molecule type" value="Genomic_DNA"/>
</dbReference>
<evidence type="ECO:0000256" key="5">
    <source>
        <dbReference type="RuleBase" id="RU004516"/>
    </source>
</evidence>
<keyword evidence="6" id="KW-0808">Transferase</keyword>
<dbReference type="PROSITE" id="PS00770">
    <property type="entry name" value="AA_TRANSFER_CLASS_4"/>
    <property type="match status" value="1"/>
</dbReference>
<proteinExistence type="inferred from homology"/>
<gene>
    <name evidence="6" type="ORF">NE398_12290</name>
</gene>
<comment type="cofactor">
    <cofactor evidence="1 5">
        <name>pyridoxal 5'-phosphate</name>
        <dbReference type="ChEBI" id="CHEBI:597326"/>
    </cofactor>
</comment>
<dbReference type="GO" id="GO:0008652">
    <property type="term" value="P:amino acid biosynthetic process"/>
    <property type="evidence" value="ECO:0007669"/>
    <property type="project" value="UniProtKB-ARBA"/>
</dbReference>
<accession>A0A9X4B1N3</accession>
<keyword evidence="7" id="KW-1185">Reference proteome</keyword>
<keyword evidence="3 5" id="KW-0663">Pyridoxal phosphate</keyword>
<dbReference type="Gene3D" id="3.30.470.10">
    <property type="match status" value="1"/>
</dbReference>
<dbReference type="Pfam" id="PF01063">
    <property type="entry name" value="Aminotran_4"/>
    <property type="match status" value="1"/>
</dbReference>
<keyword evidence="6" id="KW-0032">Aminotransferase</keyword>
<evidence type="ECO:0000256" key="2">
    <source>
        <dbReference type="ARBA" id="ARBA00009320"/>
    </source>
</evidence>
<dbReference type="InterPro" id="IPR036038">
    <property type="entry name" value="Aminotransferase-like"/>
</dbReference>
<organism evidence="6 7">
    <name type="scientific">Clostridium tertium</name>
    <dbReference type="NCBI Taxonomy" id="1559"/>
    <lineage>
        <taxon>Bacteria</taxon>
        <taxon>Bacillati</taxon>
        <taxon>Bacillota</taxon>
        <taxon>Clostridia</taxon>
        <taxon>Eubacteriales</taxon>
        <taxon>Clostridiaceae</taxon>
        <taxon>Clostridium</taxon>
    </lineage>
</organism>
<evidence type="ECO:0000256" key="1">
    <source>
        <dbReference type="ARBA" id="ARBA00001933"/>
    </source>
</evidence>
<evidence type="ECO:0000313" key="7">
    <source>
        <dbReference type="Proteomes" id="UP001141183"/>
    </source>
</evidence>
<dbReference type="CDD" id="cd00449">
    <property type="entry name" value="PLPDE_IV"/>
    <property type="match status" value="1"/>
</dbReference>
<dbReference type="PANTHER" id="PTHR42743">
    <property type="entry name" value="AMINO-ACID AMINOTRANSFERASE"/>
    <property type="match status" value="1"/>
</dbReference>
<dbReference type="SUPFAM" id="SSF56752">
    <property type="entry name" value="D-aminoacid aminotransferase-like PLP-dependent enzymes"/>
    <property type="match status" value="1"/>
</dbReference>
<dbReference type="AlphaFoldDB" id="A0A9X4B1N3"/>
<dbReference type="Gene3D" id="3.20.10.10">
    <property type="entry name" value="D-amino Acid Aminotransferase, subunit A, domain 2"/>
    <property type="match status" value="1"/>
</dbReference>
<dbReference type="PANTHER" id="PTHR42743:SF11">
    <property type="entry name" value="AMINODEOXYCHORISMATE LYASE"/>
    <property type="match status" value="1"/>
</dbReference>
<comment type="similarity">
    <text evidence="2 4">Belongs to the class-IV pyridoxal-phosphate-dependent aminotransferase family.</text>
</comment>
<evidence type="ECO:0000313" key="6">
    <source>
        <dbReference type="EMBL" id="MDC4240937.1"/>
    </source>
</evidence>
<dbReference type="InterPro" id="IPR043131">
    <property type="entry name" value="BCAT-like_N"/>
</dbReference>
<dbReference type="InterPro" id="IPR001544">
    <property type="entry name" value="Aminotrans_IV"/>
</dbReference>
<dbReference type="InterPro" id="IPR043132">
    <property type="entry name" value="BCAT-like_C"/>
</dbReference>
<reference evidence="6" key="1">
    <citation type="submission" date="2022-05" db="EMBL/GenBank/DDBJ databases">
        <title>Draft genome sequence of Clostridium tertium strain CP3 isolated from Peru.</title>
        <authorList>
            <person name="Hurtado R."/>
            <person name="Lima L."/>
            <person name="Sousa T."/>
            <person name="Jaiswal A.K."/>
            <person name="Tiwari S."/>
            <person name="Maturrano L."/>
            <person name="Brenig B."/>
            <person name="Azevedo V."/>
        </authorList>
    </citation>
    <scope>NUCLEOTIDE SEQUENCE</scope>
    <source>
        <strain evidence="6">CP3</strain>
    </source>
</reference>
<dbReference type="FunFam" id="3.20.10.10:FF:000002">
    <property type="entry name" value="D-alanine aminotransferase"/>
    <property type="match status" value="1"/>
</dbReference>
<sequence length="270" mass="31136">MEAISKYYLEDGHLEGIDNYTSDSTEKGRIIYEVIRVIDRVPLFYEDHIKRLESSFRLMGKTFSYKYDKIKDYLVSLIEANNVECGNIKLTFDIESDTMKVFSIKHSYPSEDMYKNGVETILYHGERINPNAKVIDSNFRQKVTDEINKANAFEAILVNSNGFITEGSKSNIFMIKEDTLYTSPLEDVLPGVTRGRIILLAKSLGISFEEKKISFEQLENIDAIFISGTSPKILPISKVDKINFNVENKIMQKLIKSFDEEIKIYINKFR</sequence>
<dbReference type="InterPro" id="IPR018300">
    <property type="entry name" value="Aminotrans_IV_CS"/>
</dbReference>
<dbReference type="RefSeq" id="WP_111930328.1">
    <property type="nucleotide sequence ID" value="NZ_JADPEJ010000001.1"/>
</dbReference>
<dbReference type="GO" id="GO:0046394">
    <property type="term" value="P:carboxylic acid biosynthetic process"/>
    <property type="evidence" value="ECO:0007669"/>
    <property type="project" value="UniProtKB-ARBA"/>
</dbReference>
<dbReference type="GO" id="GO:0008483">
    <property type="term" value="F:transaminase activity"/>
    <property type="evidence" value="ECO:0007669"/>
    <property type="project" value="UniProtKB-KW"/>
</dbReference>
<protein>
    <submittedName>
        <fullName evidence="6">Aminotransferase class IV</fullName>
    </submittedName>
</protein>
<dbReference type="InterPro" id="IPR050571">
    <property type="entry name" value="Class-IV_PLP-Dep_Aminotrnsfr"/>
</dbReference>
<comment type="caution">
    <text evidence="6">The sequence shown here is derived from an EMBL/GenBank/DDBJ whole genome shotgun (WGS) entry which is preliminary data.</text>
</comment>
<evidence type="ECO:0000256" key="3">
    <source>
        <dbReference type="ARBA" id="ARBA00022898"/>
    </source>
</evidence>
<dbReference type="GO" id="GO:0005829">
    <property type="term" value="C:cytosol"/>
    <property type="evidence" value="ECO:0007669"/>
    <property type="project" value="TreeGrafter"/>
</dbReference>